<dbReference type="OrthoDB" id="289511at2"/>
<comment type="caution">
    <text evidence="1">The sequence shown here is derived from an EMBL/GenBank/DDBJ whole genome shotgun (WGS) entry which is preliminary data.</text>
</comment>
<protein>
    <submittedName>
        <fullName evidence="1">Uncharacterized protein</fullName>
    </submittedName>
</protein>
<gene>
    <name evidence="1" type="ORF">C5Y96_15315</name>
</gene>
<reference evidence="1 2" key="1">
    <citation type="submission" date="2018-02" db="EMBL/GenBank/DDBJ databases">
        <title>Comparative genomes isolates from brazilian mangrove.</title>
        <authorList>
            <person name="Araujo J.E."/>
            <person name="Taketani R.G."/>
            <person name="Silva M.C.P."/>
            <person name="Loureco M.V."/>
            <person name="Andreote F.D."/>
        </authorList>
    </citation>
    <scope>NUCLEOTIDE SEQUENCE [LARGE SCALE GENOMIC DNA]</scope>
    <source>
        <strain evidence="1 2">HEX-2 MGV</strain>
    </source>
</reference>
<proteinExistence type="predicted"/>
<name>A0A2S8FAE4_9BACT</name>
<dbReference type="RefSeq" id="WP_105355017.1">
    <property type="nucleotide sequence ID" value="NZ_PUIA01000042.1"/>
</dbReference>
<dbReference type="AlphaFoldDB" id="A0A2S8FAE4"/>
<evidence type="ECO:0000313" key="1">
    <source>
        <dbReference type="EMBL" id="PQO29121.1"/>
    </source>
</evidence>
<organism evidence="1 2">
    <name type="scientific">Blastopirellula marina</name>
    <dbReference type="NCBI Taxonomy" id="124"/>
    <lineage>
        <taxon>Bacteria</taxon>
        <taxon>Pseudomonadati</taxon>
        <taxon>Planctomycetota</taxon>
        <taxon>Planctomycetia</taxon>
        <taxon>Pirellulales</taxon>
        <taxon>Pirellulaceae</taxon>
        <taxon>Blastopirellula</taxon>
    </lineage>
</organism>
<dbReference type="Proteomes" id="UP000240009">
    <property type="component" value="Unassembled WGS sequence"/>
</dbReference>
<sequence>MANEDRSGRAQQIEQLEKHLGVSLSEVLAGLYRNAAHEAEASGIRLMRVEEVIDEVDAFAAVMPLLGGVPFFTDDNGSYLFVHLTGPLEGRVSVLMEGYPYCVAFRSVPSLREQLDAVADDDWEESLCGDYFTGGLKFEPRQATSQEIAADRQARQQLRELLQREREVDSYDQGHDDVYTANIIALTPWEDAQSVREFLSGEHSNPFAIEWAGYAGERLLDELAGIAGTYQCGLAYLSLAQIGTAKAKQVLFDQVERCPKGHETSLAQALHSIGVPTRHEIADKQKHTYLVQPSPEEDWQIVGTSHIVKRKVAEPIVIWNAKNQHNVSVSLALTPLAIEQLKRQVESSPEPEKAWVRWQFISRLSSQYGQKVGFKVTKLISPKMKRHEAPYFRLVIDPETLEELDQVGRYGLGSSECTRFVFDYVEGADGVPGFVWLRD</sequence>
<dbReference type="EMBL" id="PUIA01000042">
    <property type="protein sequence ID" value="PQO29121.1"/>
    <property type="molecule type" value="Genomic_DNA"/>
</dbReference>
<accession>A0A2S8FAE4</accession>
<evidence type="ECO:0000313" key="2">
    <source>
        <dbReference type="Proteomes" id="UP000240009"/>
    </source>
</evidence>